<sequence length="604" mass="65558">MTSSITISFSREGMRPPVFITSSLVQWQIWKMEVHDDTTENGDQIFYKTFEDVKDGEYQYKFRLGYDDWWVLDSEKETVTDNAGNVNNVIFVQAKNEHHSDSEESEEETAEEPKGTADPSGTPKSSADDSTSNGTGSFQITPTSDSSTTLEPSKSENTGVVAEKEVSDGNHKPEKTQSVEATKEDEKPSPVPIPITVVEKVPDAEPPAYPNVEPRSLESDGSKRAQDAEPDAEYVIVSDAPAENTEENGDGKDEKNAEKAEEDDKFFNPPIPTIAIEEATSNEAPAKPKVVDDESTHTQNAGPEAIDITKAAISNDSAEQKEQDEANKAVNAPSSMPVPFTVIEKVPDTDAPVYGDVGPQSLKEDALKRTQDAEPDAEYITTPEAPAKEDSTAEASALDNTAVPRLVLEKADDEPSHGDDFGREATSGQKVAHEMRAADALPDETIISPTADRISPPLEIPEPSEAIPESERSPLLSHEALDSIEEEPSPLLPHEKLDGPHESAVNELAPLLPREQAGASLDSKEEESTPLPPHERTDAPIEKSEPPVSEKAVSSNGNHKPHQENLDAIDPKHSSPIPINKLFVLSLFIGVTAYFLLPAFVRTA</sequence>
<keyword evidence="2" id="KW-0472">Membrane</keyword>
<feature type="transmembrane region" description="Helical" evidence="2">
    <location>
        <begin position="582"/>
        <end position="601"/>
    </location>
</feature>
<dbReference type="Pfam" id="PF16561">
    <property type="entry name" value="AMPK1_CBM"/>
    <property type="match status" value="1"/>
</dbReference>
<feature type="compositionally biased region" description="Basic and acidic residues" evidence="1">
    <location>
        <begin position="162"/>
        <end position="188"/>
    </location>
</feature>
<feature type="compositionally biased region" description="Polar residues" evidence="1">
    <location>
        <begin position="122"/>
        <end position="158"/>
    </location>
</feature>
<feature type="compositionally biased region" description="Basic and acidic residues" evidence="1">
    <location>
        <begin position="318"/>
        <end position="327"/>
    </location>
</feature>
<feature type="compositionally biased region" description="Basic and acidic residues" evidence="1">
    <location>
        <begin position="362"/>
        <end position="372"/>
    </location>
</feature>
<dbReference type="AlphaFoldDB" id="A0A6A6QZB6"/>
<dbReference type="EMBL" id="MU004186">
    <property type="protein sequence ID" value="KAF2497818.1"/>
    <property type="molecule type" value="Genomic_DNA"/>
</dbReference>
<dbReference type="SUPFAM" id="SSF81296">
    <property type="entry name" value="E set domains"/>
    <property type="match status" value="1"/>
</dbReference>
<reference evidence="4" key="1">
    <citation type="journal article" date="2020" name="Stud. Mycol.">
        <title>101 Dothideomycetes genomes: a test case for predicting lifestyles and emergence of pathogens.</title>
        <authorList>
            <person name="Haridas S."/>
            <person name="Albert R."/>
            <person name="Binder M."/>
            <person name="Bloem J."/>
            <person name="Labutti K."/>
            <person name="Salamov A."/>
            <person name="Andreopoulos B."/>
            <person name="Baker S."/>
            <person name="Barry K."/>
            <person name="Bills G."/>
            <person name="Bluhm B."/>
            <person name="Cannon C."/>
            <person name="Castanera R."/>
            <person name="Culley D."/>
            <person name="Daum C."/>
            <person name="Ezra D."/>
            <person name="Gonzalez J."/>
            <person name="Henrissat B."/>
            <person name="Kuo A."/>
            <person name="Liang C."/>
            <person name="Lipzen A."/>
            <person name="Lutzoni F."/>
            <person name="Magnuson J."/>
            <person name="Mondo S."/>
            <person name="Nolan M."/>
            <person name="Ohm R."/>
            <person name="Pangilinan J."/>
            <person name="Park H.-J."/>
            <person name="Ramirez L."/>
            <person name="Alfaro M."/>
            <person name="Sun H."/>
            <person name="Tritt A."/>
            <person name="Yoshinaga Y."/>
            <person name="Zwiers L.-H."/>
            <person name="Turgeon B."/>
            <person name="Goodwin S."/>
            <person name="Spatafora J."/>
            <person name="Crous P."/>
            <person name="Grigoriev I."/>
        </authorList>
    </citation>
    <scope>NUCLEOTIDE SEQUENCE</scope>
    <source>
        <strain evidence="4">CBS 269.34</strain>
    </source>
</reference>
<dbReference type="CDD" id="cd02859">
    <property type="entry name" value="E_set_AMPKbeta_like_N"/>
    <property type="match status" value="1"/>
</dbReference>
<feature type="region of interest" description="Disordered" evidence="1">
    <location>
        <begin position="96"/>
        <end position="335"/>
    </location>
</feature>
<accession>A0A6A6QZB6</accession>
<feature type="domain" description="AMP-activated protein kinase glycogen-binding" evidence="3">
    <location>
        <begin position="6"/>
        <end position="95"/>
    </location>
</feature>
<dbReference type="InterPro" id="IPR013783">
    <property type="entry name" value="Ig-like_fold"/>
</dbReference>
<keyword evidence="5" id="KW-1185">Reference proteome</keyword>
<feature type="compositionally biased region" description="Basic and acidic residues" evidence="1">
    <location>
        <begin position="561"/>
        <end position="572"/>
    </location>
</feature>
<feature type="compositionally biased region" description="Basic and acidic residues" evidence="1">
    <location>
        <begin position="215"/>
        <end position="227"/>
    </location>
</feature>
<feature type="compositionally biased region" description="Basic and acidic residues" evidence="1">
    <location>
        <begin position="407"/>
        <end position="423"/>
    </location>
</feature>
<gene>
    <name evidence="4" type="ORF">BU16DRAFT_525413</name>
</gene>
<dbReference type="OrthoDB" id="3930330at2759"/>
<evidence type="ECO:0000313" key="4">
    <source>
        <dbReference type="EMBL" id="KAF2497818.1"/>
    </source>
</evidence>
<proteinExistence type="predicted"/>
<dbReference type="Proteomes" id="UP000799750">
    <property type="component" value="Unassembled WGS sequence"/>
</dbReference>
<keyword evidence="2" id="KW-0812">Transmembrane</keyword>
<evidence type="ECO:0000256" key="1">
    <source>
        <dbReference type="SAM" id="MobiDB-lite"/>
    </source>
</evidence>
<organism evidence="4 5">
    <name type="scientific">Lophium mytilinum</name>
    <dbReference type="NCBI Taxonomy" id="390894"/>
    <lineage>
        <taxon>Eukaryota</taxon>
        <taxon>Fungi</taxon>
        <taxon>Dikarya</taxon>
        <taxon>Ascomycota</taxon>
        <taxon>Pezizomycotina</taxon>
        <taxon>Dothideomycetes</taxon>
        <taxon>Pleosporomycetidae</taxon>
        <taxon>Mytilinidiales</taxon>
        <taxon>Mytilinidiaceae</taxon>
        <taxon>Lophium</taxon>
    </lineage>
</organism>
<keyword evidence="2" id="KW-1133">Transmembrane helix</keyword>
<feature type="region of interest" description="Disordered" evidence="1">
    <location>
        <begin position="351"/>
        <end position="572"/>
    </location>
</feature>
<dbReference type="InterPro" id="IPR014756">
    <property type="entry name" value="Ig_E-set"/>
</dbReference>
<evidence type="ECO:0000256" key="2">
    <source>
        <dbReference type="SAM" id="Phobius"/>
    </source>
</evidence>
<evidence type="ECO:0000259" key="3">
    <source>
        <dbReference type="Pfam" id="PF16561"/>
    </source>
</evidence>
<feature type="compositionally biased region" description="Basic and acidic residues" evidence="1">
    <location>
        <begin position="249"/>
        <end position="259"/>
    </location>
</feature>
<feature type="compositionally biased region" description="Basic and acidic residues" evidence="1">
    <location>
        <begin position="522"/>
        <end position="545"/>
    </location>
</feature>
<dbReference type="Gene3D" id="2.60.40.10">
    <property type="entry name" value="Immunoglobulins"/>
    <property type="match status" value="1"/>
</dbReference>
<evidence type="ECO:0000313" key="5">
    <source>
        <dbReference type="Proteomes" id="UP000799750"/>
    </source>
</evidence>
<name>A0A6A6QZB6_9PEZI</name>
<dbReference type="InterPro" id="IPR032640">
    <property type="entry name" value="AMPK1_CBM"/>
</dbReference>
<feature type="compositionally biased region" description="Low complexity" evidence="1">
    <location>
        <begin position="454"/>
        <end position="467"/>
    </location>
</feature>
<protein>
    <recommendedName>
        <fullName evidence="3">AMP-activated protein kinase glycogen-binding domain-containing protein</fullName>
    </recommendedName>
</protein>